<dbReference type="InterPro" id="IPR006543">
    <property type="entry name" value="Histidinol-phos"/>
</dbReference>
<keyword evidence="10" id="KW-0460">Magnesium</keyword>
<feature type="binding site" evidence="10">
    <location>
        <position position="84"/>
    </location>
    <ligand>
        <name>Zn(2+)</name>
        <dbReference type="ChEBI" id="CHEBI:29105"/>
    </ligand>
</feature>
<feature type="active site" description="Proton donor" evidence="8">
    <location>
        <position position="9"/>
    </location>
</feature>
<comment type="similarity">
    <text evidence="7">Belongs to the gmhB family.</text>
</comment>
<dbReference type="PANTHER" id="PTHR42891">
    <property type="entry name" value="D-GLYCERO-BETA-D-MANNO-HEPTOSE-1,7-BISPHOSPHATE 7-PHOSPHATASE"/>
    <property type="match status" value="1"/>
</dbReference>
<feature type="binding site" evidence="10">
    <location>
        <position position="86"/>
    </location>
    <ligand>
        <name>Zn(2+)</name>
        <dbReference type="ChEBI" id="CHEBI:29105"/>
    </ligand>
</feature>
<dbReference type="NCBIfam" id="TIGR01549">
    <property type="entry name" value="HAD-SF-IA-v1"/>
    <property type="match status" value="1"/>
</dbReference>
<feature type="site" description="Stabilizes the phosphoryl group" evidence="9">
    <location>
        <position position="96"/>
    </location>
</feature>
<dbReference type="InterPro" id="IPR006549">
    <property type="entry name" value="HAD-SF_hydro_IIIA"/>
</dbReference>
<dbReference type="SUPFAM" id="SSF56784">
    <property type="entry name" value="HAD-like"/>
    <property type="match status" value="1"/>
</dbReference>
<dbReference type="AlphaFoldDB" id="A0A4U3MMT0"/>
<evidence type="ECO:0000256" key="2">
    <source>
        <dbReference type="ARBA" id="ARBA00022490"/>
    </source>
</evidence>
<evidence type="ECO:0000256" key="7">
    <source>
        <dbReference type="PIRNR" id="PIRNR004682"/>
    </source>
</evidence>
<keyword evidence="2 7" id="KW-0963">Cytoplasm</keyword>
<feature type="site" description="Contributes to substrate recognition" evidence="9">
    <location>
        <position position="95"/>
    </location>
</feature>
<dbReference type="Proteomes" id="UP000308705">
    <property type="component" value="Unassembled WGS sequence"/>
</dbReference>
<dbReference type="PANTHER" id="PTHR42891:SF1">
    <property type="entry name" value="D-GLYCERO-BETA-D-MANNO-HEPTOSE-1,7-BISPHOSPHATE 7-PHOSPHATASE"/>
    <property type="match status" value="1"/>
</dbReference>
<comment type="caution">
    <text evidence="11">The sequence shown here is derived from an EMBL/GenBank/DDBJ whole genome shotgun (WGS) entry which is preliminary data.</text>
</comment>
<dbReference type="InterPro" id="IPR036412">
    <property type="entry name" value="HAD-like_sf"/>
</dbReference>
<name>A0A4U3MMT0_9ACTN</name>
<organism evidence="11 12">
    <name type="scientific">Herbidospora galbida</name>
    <dbReference type="NCBI Taxonomy" id="2575442"/>
    <lineage>
        <taxon>Bacteria</taxon>
        <taxon>Bacillati</taxon>
        <taxon>Actinomycetota</taxon>
        <taxon>Actinomycetes</taxon>
        <taxon>Streptosporangiales</taxon>
        <taxon>Streptosporangiaceae</taxon>
        <taxon>Herbidospora</taxon>
    </lineage>
</organism>
<feature type="binding site" evidence="10">
    <location>
        <position position="94"/>
    </location>
    <ligand>
        <name>Zn(2+)</name>
        <dbReference type="ChEBI" id="CHEBI:29105"/>
    </ligand>
</feature>
<comment type="cofactor">
    <cofactor evidence="10">
        <name>Zn(2+)</name>
        <dbReference type="ChEBI" id="CHEBI:29105"/>
    </cofactor>
</comment>
<dbReference type="InterPro" id="IPR004446">
    <property type="entry name" value="Heptose_bisP_phosphatase"/>
</dbReference>
<dbReference type="NCBIfam" id="TIGR01509">
    <property type="entry name" value="HAD-SF-IA-v3"/>
    <property type="match status" value="1"/>
</dbReference>
<keyword evidence="4 7" id="KW-0378">Hydrolase</keyword>
<evidence type="ECO:0000256" key="4">
    <source>
        <dbReference type="ARBA" id="ARBA00022801"/>
    </source>
</evidence>
<dbReference type="OrthoDB" id="9781367at2"/>
<dbReference type="GO" id="GO:0005737">
    <property type="term" value="C:cytoplasm"/>
    <property type="evidence" value="ECO:0007669"/>
    <property type="project" value="UniProtKB-SubCell"/>
</dbReference>
<feature type="binding site" evidence="10">
    <location>
        <position position="92"/>
    </location>
    <ligand>
        <name>Zn(2+)</name>
        <dbReference type="ChEBI" id="CHEBI:29105"/>
    </ligand>
</feature>
<dbReference type="EC" id="3.1.3.-" evidence="7"/>
<dbReference type="NCBIfam" id="TIGR01656">
    <property type="entry name" value="Histidinol-ppas"/>
    <property type="match status" value="1"/>
</dbReference>
<keyword evidence="12" id="KW-1185">Reference proteome</keyword>
<feature type="binding site" evidence="10">
    <location>
        <position position="9"/>
    </location>
    <ligand>
        <name>Mg(2+)</name>
        <dbReference type="ChEBI" id="CHEBI:18420"/>
    </ligand>
</feature>
<feature type="site" description="Stabilizes the phosphoryl group" evidence="9">
    <location>
        <position position="49"/>
    </location>
</feature>
<feature type="active site" description="Nucleophile" evidence="8">
    <location>
        <position position="7"/>
    </location>
</feature>
<dbReference type="EMBL" id="SZQA01000002">
    <property type="protein sequence ID" value="TKK90831.1"/>
    <property type="molecule type" value="Genomic_DNA"/>
</dbReference>
<evidence type="ECO:0000313" key="12">
    <source>
        <dbReference type="Proteomes" id="UP000308705"/>
    </source>
</evidence>
<dbReference type="InterPro" id="IPR006439">
    <property type="entry name" value="HAD-SF_hydro_IA"/>
</dbReference>
<dbReference type="Pfam" id="PF00702">
    <property type="entry name" value="Hydrolase"/>
    <property type="match status" value="1"/>
</dbReference>
<dbReference type="Gene3D" id="3.40.50.1000">
    <property type="entry name" value="HAD superfamily/HAD-like"/>
    <property type="match status" value="1"/>
</dbReference>
<dbReference type="NCBIfam" id="TIGR01662">
    <property type="entry name" value="HAD-SF-IIIA"/>
    <property type="match status" value="1"/>
</dbReference>
<feature type="binding site" evidence="10">
    <location>
        <position position="121"/>
    </location>
    <ligand>
        <name>Mg(2+)</name>
        <dbReference type="ChEBI" id="CHEBI:18420"/>
    </ligand>
</feature>
<proteinExistence type="inferred from homology"/>
<evidence type="ECO:0000256" key="3">
    <source>
        <dbReference type="ARBA" id="ARBA00022723"/>
    </source>
</evidence>
<evidence type="ECO:0000256" key="6">
    <source>
        <dbReference type="ARBA" id="ARBA00031828"/>
    </source>
</evidence>
<protein>
    <recommendedName>
        <fullName evidence="6 7">D,D-heptose 1,7-bisphosphate phosphatase</fullName>
        <ecNumber evidence="7">3.1.3.-</ecNumber>
    </recommendedName>
</protein>
<gene>
    <name evidence="11" type="ORF">FDA94_03445</name>
</gene>
<evidence type="ECO:0000256" key="1">
    <source>
        <dbReference type="ARBA" id="ARBA00004496"/>
    </source>
</evidence>
<keyword evidence="5 7" id="KW-0119">Carbohydrate metabolism</keyword>
<comment type="cofactor">
    <cofactor evidence="10">
        <name>Mg(2+)</name>
        <dbReference type="ChEBI" id="CHEBI:18420"/>
    </cofactor>
</comment>
<evidence type="ECO:0000256" key="9">
    <source>
        <dbReference type="PIRSR" id="PIRSR004682-3"/>
    </source>
</evidence>
<reference evidence="11 12" key="1">
    <citation type="submission" date="2019-04" db="EMBL/GenBank/DDBJ databases">
        <title>Herbidospora sp. NEAU-GS14.nov., a novel actinomycete isolated from soil.</title>
        <authorList>
            <person name="Han L."/>
        </authorList>
    </citation>
    <scope>NUCLEOTIDE SEQUENCE [LARGE SCALE GENOMIC DNA]</scope>
    <source>
        <strain evidence="11 12">NEAU-GS14</strain>
    </source>
</reference>
<evidence type="ECO:0000313" key="11">
    <source>
        <dbReference type="EMBL" id="TKK90831.1"/>
    </source>
</evidence>
<feature type="binding site" evidence="10">
    <location>
        <position position="7"/>
    </location>
    <ligand>
        <name>Mg(2+)</name>
        <dbReference type="ChEBI" id="CHEBI:18420"/>
    </ligand>
</feature>
<dbReference type="PIRSF" id="PIRSF004682">
    <property type="entry name" value="GmhB"/>
    <property type="match status" value="1"/>
</dbReference>
<accession>A0A4U3MMT0</accession>
<dbReference type="GO" id="GO:0016791">
    <property type="term" value="F:phosphatase activity"/>
    <property type="evidence" value="ECO:0007669"/>
    <property type="project" value="InterPro"/>
</dbReference>
<keyword evidence="10" id="KW-0862">Zinc</keyword>
<dbReference type="InterPro" id="IPR023214">
    <property type="entry name" value="HAD_sf"/>
</dbReference>
<evidence type="ECO:0000256" key="8">
    <source>
        <dbReference type="PIRSR" id="PIRSR004682-1"/>
    </source>
</evidence>
<comment type="subcellular location">
    <subcellularLocation>
        <location evidence="1 7">Cytoplasm</location>
    </subcellularLocation>
</comment>
<dbReference type="GO" id="GO:0046872">
    <property type="term" value="F:metal ion binding"/>
    <property type="evidence" value="ECO:0007669"/>
    <property type="project" value="UniProtKB-KW"/>
</dbReference>
<dbReference type="GO" id="GO:0005975">
    <property type="term" value="P:carbohydrate metabolic process"/>
    <property type="evidence" value="ECO:0007669"/>
    <property type="project" value="InterPro"/>
</dbReference>
<dbReference type="RefSeq" id="WP_137245572.1">
    <property type="nucleotide sequence ID" value="NZ_SZQA01000002.1"/>
</dbReference>
<keyword evidence="3 10" id="KW-0479">Metal-binding</keyword>
<evidence type="ECO:0000256" key="10">
    <source>
        <dbReference type="PIRSR" id="PIRSR004682-4"/>
    </source>
</evidence>
<evidence type="ECO:0000256" key="5">
    <source>
        <dbReference type="ARBA" id="ARBA00023277"/>
    </source>
</evidence>
<sequence>MLAILFDRDGTLVDDIPYNNDAKRVRPKPGARAALDRLRAAGIPIGVITNQSGVARGLITLRELAAVNARVEELLGPFDVWEVCVHGEADGCPCRKPAPGMVLSAARRLGVPPGDCVVIGDIGRDMEAAEAAGARGILVPTPVTRAEEVRAARETAPDLAAAVEAALSG</sequence>